<organism evidence="1 2">
    <name type="scientific">Rhizopogon vinicolor AM-OR11-026</name>
    <dbReference type="NCBI Taxonomy" id="1314800"/>
    <lineage>
        <taxon>Eukaryota</taxon>
        <taxon>Fungi</taxon>
        <taxon>Dikarya</taxon>
        <taxon>Basidiomycota</taxon>
        <taxon>Agaricomycotina</taxon>
        <taxon>Agaricomycetes</taxon>
        <taxon>Agaricomycetidae</taxon>
        <taxon>Boletales</taxon>
        <taxon>Suillineae</taxon>
        <taxon>Rhizopogonaceae</taxon>
        <taxon>Rhizopogon</taxon>
    </lineage>
</organism>
<dbReference type="AlphaFoldDB" id="A0A1B7MEH1"/>
<dbReference type="EMBL" id="KV449682">
    <property type="protein sequence ID" value="OAX31002.1"/>
    <property type="molecule type" value="Genomic_DNA"/>
</dbReference>
<sequence>MQRLGVDQDTLLNGAYQEILPEQLSVDKEVTEENWFGQGSDRLAWFWRVNNAQESQKDAWMDEFYRVSWLKAKARWERWEEELFLVRHEMGWTVTWFKHEQEQWYQQWSQATKPGHRAYAYRQVQVWKRFAEDAEEKFKNDMLVVT</sequence>
<dbReference type="STRING" id="1314800.A0A1B7MEH1"/>
<gene>
    <name evidence="1" type="ORF">K503DRAFT_704445</name>
</gene>
<dbReference type="OrthoDB" id="3232711at2759"/>
<evidence type="ECO:0000313" key="1">
    <source>
        <dbReference type="EMBL" id="OAX31002.1"/>
    </source>
</evidence>
<dbReference type="InParanoid" id="A0A1B7MEH1"/>
<proteinExistence type="predicted"/>
<keyword evidence="2" id="KW-1185">Reference proteome</keyword>
<accession>A0A1B7MEH1</accession>
<dbReference type="Proteomes" id="UP000092154">
    <property type="component" value="Unassembled WGS sequence"/>
</dbReference>
<reference evidence="1 2" key="1">
    <citation type="submission" date="2016-06" db="EMBL/GenBank/DDBJ databases">
        <title>Comparative genomics of the ectomycorrhizal sister species Rhizopogon vinicolor and Rhizopogon vesiculosus (Basidiomycota: Boletales) reveals a divergence of the mating type B locus.</title>
        <authorList>
            <consortium name="DOE Joint Genome Institute"/>
            <person name="Mujic A.B."/>
            <person name="Kuo A."/>
            <person name="Tritt A."/>
            <person name="Lipzen A."/>
            <person name="Chen C."/>
            <person name="Johnson J."/>
            <person name="Sharma A."/>
            <person name="Barry K."/>
            <person name="Grigoriev I.V."/>
            <person name="Spatafora J.W."/>
        </authorList>
    </citation>
    <scope>NUCLEOTIDE SEQUENCE [LARGE SCALE GENOMIC DNA]</scope>
    <source>
        <strain evidence="1 2">AM-OR11-026</strain>
    </source>
</reference>
<evidence type="ECO:0000313" key="2">
    <source>
        <dbReference type="Proteomes" id="UP000092154"/>
    </source>
</evidence>
<name>A0A1B7MEH1_9AGAM</name>
<protein>
    <submittedName>
        <fullName evidence="1">Uncharacterized protein</fullName>
    </submittedName>
</protein>